<evidence type="ECO:0000256" key="6">
    <source>
        <dbReference type="PROSITE-ProRule" id="PRU00433"/>
    </source>
</evidence>
<dbReference type="AlphaFoldDB" id="A0A8J7M9Q4"/>
<dbReference type="InterPro" id="IPR036909">
    <property type="entry name" value="Cyt_c-like_dom_sf"/>
</dbReference>
<comment type="caution">
    <text evidence="9">The sequence shown here is derived from an EMBL/GenBank/DDBJ whole genome shotgun (WGS) entry which is preliminary data.</text>
</comment>
<dbReference type="EMBL" id="JAEHHL010000008">
    <property type="protein sequence ID" value="MBK0400308.1"/>
    <property type="molecule type" value="Genomic_DNA"/>
</dbReference>
<keyword evidence="1" id="KW-0813">Transport</keyword>
<feature type="signal peptide" evidence="7">
    <location>
        <begin position="1"/>
        <end position="26"/>
    </location>
</feature>
<evidence type="ECO:0000313" key="9">
    <source>
        <dbReference type="EMBL" id="MBK0400308.1"/>
    </source>
</evidence>
<evidence type="ECO:0000256" key="1">
    <source>
        <dbReference type="ARBA" id="ARBA00022448"/>
    </source>
</evidence>
<feature type="chain" id="PRO_5035233794" evidence="7">
    <location>
        <begin position="27"/>
        <end position="112"/>
    </location>
</feature>
<evidence type="ECO:0000256" key="2">
    <source>
        <dbReference type="ARBA" id="ARBA00022617"/>
    </source>
</evidence>
<dbReference type="InterPro" id="IPR050597">
    <property type="entry name" value="Cytochrome_c_Oxidase_Subunit"/>
</dbReference>
<proteinExistence type="predicted"/>
<dbReference type="RefSeq" id="WP_200610919.1">
    <property type="nucleotide sequence ID" value="NZ_JAEHHL010000008.1"/>
</dbReference>
<protein>
    <submittedName>
        <fullName evidence="9">Cytochrome c</fullName>
    </submittedName>
</protein>
<evidence type="ECO:0000259" key="8">
    <source>
        <dbReference type="PROSITE" id="PS51007"/>
    </source>
</evidence>
<evidence type="ECO:0000256" key="5">
    <source>
        <dbReference type="ARBA" id="ARBA00023004"/>
    </source>
</evidence>
<feature type="domain" description="Cytochrome c" evidence="8">
    <location>
        <begin position="27"/>
        <end position="105"/>
    </location>
</feature>
<dbReference type="PANTHER" id="PTHR33751">
    <property type="entry name" value="CBB3-TYPE CYTOCHROME C OXIDASE SUBUNIT FIXP"/>
    <property type="match status" value="1"/>
</dbReference>
<dbReference type="PROSITE" id="PS51007">
    <property type="entry name" value="CYTC"/>
    <property type="match status" value="1"/>
</dbReference>
<keyword evidence="2 6" id="KW-0349">Heme</keyword>
<dbReference type="GO" id="GO:0009055">
    <property type="term" value="F:electron transfer activity"/>
    <property type="evidence" value="ECO:0007669"/>
    <property type="project" value="InterPro"/>
</dbReference>
<gene>
    <name evidence="9" type="ORF">H0I76_14000</name>
</gene>
<keyword evidence="3 6" id="KW-0479">Metal-binding</keyword>
<dbReference type="PANTHER" id="PTHR33751:SF9">
    <property type="entry name" value="CYTOCHROME C4"/>
    <property type="match status" value="1"/>
</dbReference>
<keyword evidence="7" id="KW-0732">Signal</keyword>
<evidence type="ECO:0000256" key="7">
    <source>
        <dbReference type="SAM" id="SignalP"/>
    </source>
</evidence>
<keyword evidence="5 6" id="KW-0408">Iron</keyword>
<dbReference type="GO" id="GO:0020037">
    <property type="term" value="F:heme binding"/>
    <property type="evidence" value="ECO:0007669"/>
    <property type="project" value="InterPro"/>
</dbReference>
<evidence type="ECO:0000256" key="4">
    <source>
        <dbReference type="ARBA" id="ARBA00022982"/>
    </source>
</evidence>
<accession>A0A8J7M9Q4</accession>
<keyword evidence="4" id="KW-0249">Electron transport</keyword>
<dbReference type="SUPFAM" id="SSF46626">
    <property type="entry name" value="Cytochrome c"/>
    <property type="match status" value="1"/>
</dbReference>
<dbReference type="Pfam" id="PF13442">
    <property type="entry name" value="Cytochrome_CBB3"/>
    <property type="match status" value="1"/>
</dbReference>
<dbReference type="Proteomes" id="UP000655420">
    <property type="component" value="Unassembled WGS sequence"/>
</dbReference>
<dbReference type="InterPro" id="IPR009056">
    <property type="entry name" value="Cyt_c-like_dom"/>
</dbReference>
<reference evidence="9" key="1">
    <citation type="submission" date="2020-12" db="EMBL/GenBank/DDBJ databases">
        <title>Bacterial taxonomy.</title>
        <authorList>
            <person name="Pan X."/>
        </authorList>
    </citation>
    <scope>NUCLEOTIDE SEQUENCE</scope>
    <source>
        <strain evidence="9">M0105</strain>
    </source>
</reference>
<evidence type="ECO:0000313" key="10">
    <source>
        <dbReference type="Proteomes" id="UP000655420"/>
    </source>
</evidence>
<dbReference type="Gene3D" id="1.10.760.10">
    <property type="entry name" value="Cytochrome c-like domain"/>
    <property type="match status" value="1"/>
</dbReference>
<sequence>MIPFFRGLAASLAVLGAVCLAKPADAADAAAGKVKAKQCAVCHGIDGVARIPIAPHIAGETSVYLETQLKAFRSGKREHEIMSVIAKDLSDEDIADLAAWYASIKFEVTLPE</sequence>
<dbReference type="GO" id="GO:0046872">
    <property type="term" value="F:metal ion binding"/>
    <property type="evidence" value="ECO:0007669"/>
    <property type="project" value="UniProtKB-KW"/>
</dbReference>
<name>A0A8J7M9Q4_9RHOB</name>
<organism evidence="9 10">
    <name type="scientific">Thermohalobaculum xanthum</name>
    <dbReference type="NCBI Taxonomy" id="2753746"/>
    <lineage>
        <taxon>Bacteria</taxon>
        <taxon>Pseudomonadati</taxon>
        <taxon>Pseudomonadota</taxon>
        <taxon>Alphaproteobacteria</taxon>
        <taxon>Rhodobacterales</taxon>
        <taxon>Paracoccaceae</taxon>
        <taxon>Thermohalobaculum</taxon>
    </lineage>
</organism>
<keyword evidence="10" id="KW-1185">Reference proteome</keyword>
<evidence type="ECO:0000256" key="3">
    <source>
        <dbReference type="ARBA" id="ARBA00022723"/>
    </source>
</evidence>